<gene>
    <name evidence="1" type="ORF">D7X96_38920</name>
</gene>
<reference evidence="2" key="1">
    <citation type="submission" date="2018-09" db="EMBL/GenBank/DDBJ databases">
        <authorList>
            <person name="Livingstone P.G."/>
            <person name="Whitworth D.E."/>
        </authorList>
    </citation>
    <scope>NUCLEOTIDE SEQUENCE [LARGE SCALE GENOMIC DNA]</scope>
    <source>
        <strain evidence="2">AB047A</strain>
    </source>
</reference>
<sequence length="135" mass="14778">MDHDTMGLAERQELAAFKQDTFPPKLAELREAASGAEFQVTLDEESFTSAAAVQMLSNGVFDRLIDDLKHVCRDAIGKQAVREGLRTVHVVHKDAPGYTLGLKDGTLTLHAKLDGSIGDDLPGYGAYKDFLFKKL</sequence>
<proteinExistence type="predicted"/>
<dbReference type="AlphaFoldDB" id="A0A3A8Q0B8"/>
<accession>A0A3A8Q0B8</accession>
<dbReference type="RefSeq" id="WP_121725676.1">
    <property type="nucleotide sequence ID" value="NZ_RAWM01000254.1"/>
</dbReference>
<organism evidence="1 2">
    <name type="scientific">Corallococcus interemptor</name>
    <dbReference type="NCBI Taxonomy" id="2316720"/>
    <lineage>
        <taxon>Bacteria</taxon>
        <taxon>Pseudomonadati</taxon>
        <taxon>Myxococcota</taxon>
        <taxon>Myxococcia</taxon>
        <taxon>Myxococcales</taxon>
        <taxon>Cystobacterineae</taxon>
        <taxon>Myxococcaceae</taxon>
        <taxon>Corallococcus</taxon>
    </lineage>
</organism>
<comment type="caution">
    <text evidence="1">The sequence shown here is derived from an EMBL/GenBank/DDBJ whole genome shotgun (WGS) entry which is preliminary data.</text>
</comment>
<keyword evidence="2" id="KW-1185">Reference proteome</keyword>
<evidence type="ECO:0000313" key="1">
    <source>
        <dbReference type="EMBL" id="RKH56884.1"/>
    </source>
</evidence>
<dbReference type="OrthoDB" id="4194926at2"/>
<evidence type="ECO:0000313" key="2">
    <source>
        <dbReference type="Proteomes" id="UP000282656"/>
    </source>
</evidence>
<name>A0A3A8Q0B8_9BACT</name>
<dbReference type="EMBL" id="RAWM01000254">
    <property type="protein sequence ID" value="RKH56884.1"/>
    <property type="molecule type" value="Genomic_DNA"/>
</dbReference>
<protein>
    <submittedName>
        <fullName evidence="1">Uncharacterized protein</fullName>
    </submittedName>
</protein>
<dbReference type="Proteomes" id="UP000282656">
    <property type="component" value="Unassembled WGS sequence"/>
</dbReference>